<evidence type="ECO:0000313" key="1">
    <source>
        <dbReference type="EMBL" id="MFG6459977.1"/>
    </source>
</evidence>
<protein>
    <recommendedName>
        <fullName evidence="3">RING-type domain-containing protein</fullName>
    </recommendedName>
</protein>
<dbReference type="EMBL" id="JBIGHX010000001">
    <property type="protein sequence ID" value="MFG6459977.1"/>
    <property type="molecule type" value="Genomic_DNA"/>
</dbReference>
<sequence>MSAQHCTMCQKVLTTTLLECNVGGCTYTANVCASCLKQCVCAVCELAYCSAHIQPCSNHATCGSLTCPYCARKLPGDPRILDLNCFDDETSGMDETDIIGSCPLTASLPVPDDSVFNDFDPPIVLVTYSRSKTAARRGVRPDNVQAEHFVPNSCFIIGSGRKGAVVQGAGRYTEGRALTYWVDDDQKAGTEHKYLTDRERRFCLECESKQKFPTLAQWLDFMQLATSESLQQHRAYVGSGDAVHAAEQAAYAVRYKMQQHFVTVLKADLNCYLGNGIVGGVAPPKKVSKSQRYDL</sequence>
<dbReference type="Proteomes" id="UP001606302">
    <property type="component" value="Unassembled WGS sequence"/>
</dbReference>
<dbReference type="RefSeq" id="WP_394508776.1">
    <property type="nucleotide sequence ID" value="NZ_JBIGHX010000001.1"/>
</dbReference>
<comment type="caution">
    <text evidence="1">The sequence shown here is derived from an EMBL/GenBank/DDBJ whole genome shotgun (WGS) entry which is preliminary data.</text>
</comment>
<organism evidence="1 2">
    <name type="scientific">Pelomonas lactea</name>
    <dbReference type="NCBI Taxonomy" id="3299030"/>
    <lineage>
        <taxon>Bacteria</taxon>
        <taxon>Pseudomonadati</taxon>
        <taxon>Pseudomonadota</taxon>
        <taxon>Betaproteobacteria</taxon>
        <taxon>Burkholderiales</taxon>
        <taxon>Sphaerotilaceae</taxon>
        <taxon>Roseateles</taxon>
    </lineage>
</organism>
<evidence type="ECO:0008006" key="3">
    <source>
        <dbReference type="Google" id="ProtNLM"/>
    </source>
</evidence>
<keyword evidence="2" id="KW-1185">Reference proteome</keyword>
<name>A0ABW7GDP9_9BURK</name>
<proteinExistence type="predicted"/>
<gene>
    <name evidence="1" type="ORF">ACG04Q_00250</name>
</gene>
<reference evidence="1 2" key="1">
    <citation type="submission" date="2024-08" db="EMBL/GenBank/DDBJ databases">
        <authorList>
            <person name="Lu H."/>
        </authorList>
    </citation>
    <scope>NUCLEOTIDE SEQUENCE [LARGE SCALE GENOMIC DNA]</scope>
    <source>
        <strain evidence="1 2">DXS20W</strain>
    </source>
</reference>
<evidence type="ECO:0000313" key="2">
    <source>
        <dbReference type="Proteomes" id="UP001606302"/>
    </source>
</evidence>
<accession>A0ABW7GDP9</accession>